<organism evidence="1 2">
    <name type="scientific">Flavimaribacter sediminis</name>
    <dbReference type="NCBI Taxonomy" id="2865987"/>
    <lineage>
        <taxon>Bacteria</taxon>
        <taxon>Pseudomonadati</taxon>
        <taxon>Pseudomonadota</taxon>
        <taxon>Alphaproteobacteria</taxon>
        <taxon>Hyphomicrobiales</taxon>
        <taxon>Rhizobiaceae</taxon>
        <taxon>Flavimaribacter</taxon>
    </lineage>
</organism>
<reference evidence="1" key="1">
    <citation type="submission" date="2021-08" db="EMBL/GenBank/DDBJ databases">
        <title>Hoeflea bacterium WL0058 sp. nov., isolated from the sediment.</title>
        <authorList>
            <person name="Wang L."/>
            <person name="Zhang D."/>
        </authorList>
    </citation>
    <scope>NUCLEOTIDE SEQUENCE</scope>
    <source>
        <strain evidence="1">WL0058</strain>
    </source>
</reference>
<sequence>MESPIPDLIHGLRCLSSNLTKAEAHCESHKITPEALLKARLFPDMFDLTRNVTTACDAAKFTAARLSQTEPPRYEDNEASFSELQVRIAKTIAFLETIADTAFATAETRELAVPLAPEGTAHDGRTYLARYGFPNFYFHLATAYNILRHNGVVLGKRDFLWVS</sequence>
<name>A0AAE2ZIX1_9HYPH</name>
<evidence type="ECO:0000313" key="1">
    <source>
        <dbReference type="EMBL" id="MBW8635562.1"/>
    </source>
</evidence>
<proteinExistence type="predicted"/>
<dbReference type="EMBL" id="JAICBX010000001">
    <property type="protein sequence ID" value="MBW8635562.1"/>
    <property type="molecule type" value="Genomic_DNA"/>
</dbReference>
<dbReference type="AlphaFoldDB" id="A0AAE2ZIX1"/>
<dbReference type="InterPro" id="IPR018531">
    <property type="entry name" value="DUF1993"/>
</dbReference>
<evidence type="ECO:0000313" key="2">
    <source>
        <dbReference type="Proteomes" id="UP001196509"/>
    </source>
</evidence>
<dbReference type="PANTHER" id="PTHR36922:SF1">
    <property type="entry name" value="DUF1993 DOMAIN-CONTAINING PROTEIN"/>
    <property type="match status" value="1"/>
</dbReference>
<dbReference type="Gene3D" id="1.20.120.450">
    <property type="entry name" value="dinb family like domain"/>
    <property type="match status" value="1"/>
</dbReference>
<dbReference type="PANTHER" id="PTHR36922">
    <property type="entry name" value="BLL2446 PROTEIN"/>
    <property type="match status" value="1"/>
</dbReference>
<dbReference type="Proteomes" id="UP001196509">
    <property type="component" value="Unassembled WGS sequence"/>
</dbReference>
<dbReference type="InterPro" id="IPR034660">
    <property type="entry name" value="DinB/YfiT-like"/>
</dbReference>
<accession>A0AAE2ZIX1</accession>
<protein>
    <submittedName>
        <fullName evidence="1">DUF1993 domain-containing protein</fullName>
    </submittedName>
</protein>
<dbReference type="Pfam" id="PF09351">
    <property type="entry name" value="DUF1993"/>
    <property type="match status" value="1"/>
</dbReference>
<keyword evidence="2" id="KW-1185">Reference proteome</keyword>
<gene>
    <name evidence="1" type="ORF">K1W69_00060</name>
</gene>
<comment type="caution">
    <text evidence="1">The sequence shown here is derived from an EMBL/GenBank/DDBJ whole genome shotgun (WGS) entry which is preliminary data.</text>
</comment>
<dbReference type="SUPFAM" id="SSF109854">
    <property type="entry name" value="DinB/YfiT-like putative metalloenzymes"/>
    <property type="match status" value="1"/>
</dbReference>
<dbReference type="RefSeq" id="WP_220226295.1">
    <property type="nucleotide sequence ID" value="NZ_JAICBX010000001.1"/>
</dbReference>